<feature type="non-terminal residue" evidence="3">
    <location>
        <position position="335"/>
    </location>
</feature>
<proteinExistence type="predicted"/>
<feature type="domain" description="Nucleolar complex-associated protein 3 N-terminal" evidence="2">
    <location>
        <begin position="192"/>
        <end position="283"/>
    </location>
</feature>
<evidence type="ECO:0000256" key="1">
    <source>
        <dbReference type="SAM" id="MobiDB-lite"/>
    </source>
</evidence>
<reference evidence="4" key="1">
    <citation type="journal article" date="2016" name="Nature">
        <title>The genome of the seagrass Zostera marina reveals angiosperm adaptation to the sea.</title>
        <authorList>
            <person name="Olsen J.L."/>
            <person name="Rouze P."/>
            <person name="Verhelst B."/>
            <person name="Lin Y.-C."/>
            <person name="Bayer T."/>
            <person name="Collen J."/>
            <person name="Dattolo E."/>
            <person name="De Paoli E."/>
            <person name="Dittami S."/>
            <person name="Maumus F."/>
            <person name="Michel G."/>
            <person name="Kersting A."/>
            <person name="Lauritano C."/>
            <person name="Lohaus R."/>
            <person name="Toepel M."/>
            <person name="Tonon T."/>
            <person name="Vanneste K."/>
            <person name="Amirebrahimi M."/>
            <person name="Brakel J."/>
            <person name="Bostroem C."/>
            <person name="Chovatia M."/>
            <person name="Grimwood J."/>
            <person name="Jenkins J.W."/>
            <person name="Jueterbock A."/>
            <person name="Mraz A."/>
            <person name="Stam W.T."/>
            <person name="Tice H."/>
            <person name="Bornberg-Bauer E."/>
            <person name="Green P.J."/>
            <person name="Pearson G.A."/>
            <person name="Procaccini G."/>
            <person name="Duarte C.M."/>
            <person name="Schmutz J."/>
            <person name="Reusch T.B.H."/>
            <person name="Van de Peer Y."/>
        </authorList>
    </citation>
    <scope>NUCLEOTIDE SEQUENCE [LARGE SCALE GENOMIC DNA]</scope>
    <source>
        <strain evidence="4">cv. Finnish</strain>
    </source>
</reference>
<dbReference type="PANTHER" id="PTHR14428">
    <property type="entry name" value="NUCLEOLAR COMPLEX PROTEIN 3"/>
    <property type="match status" value="1"/>
</dbReference>
<dbReference type="Proteomes" id="UP000036987">
    <property type="component" value="Unassembled WGS sequence"/>
</dbReference>
<dbReference type="InterPro" id="IPR011501">
    <property type="entry name" value="Noc3_N"/>
</dbReference>
<protein>
    <submittedName>
        <fullName evidence="3">Putative Nucleolar complex-associated protein</fullName>
    </submittedName>
</protein>
<gene>
    <name evidence="3" type="ORF">ZOSMA_27G01180</name>
</gene>
<name>A0A0K9PDK7_ZOSMR</name>
<dbReference type="AlphaFoldDB" id="A0A0K9PDK7"/>
<evidence type="ECO:0000259" key="2">
    <source>
        <dbReference type="Pfam" id="PF07540"/>
    </source>
</evidence>
<dbReference type="EMBL" id="LFYR01000932">
    <property type="protein sequence ID" value="KMZ67064.1"/>
    <property type="molecule type" value="Genomic_DNA"/>
</dbReference>
<dbReference type="PANTHER" id="PTHR14428:SF5">
    <property type="entry name" value="NUCLEOLAR COMPLEX PROTEIN 3 HOMOLOG"/>
    <property type="match status" value="1"/>
</dbReference>
<evidence type="ECO:0000313" key="4">
    <source>
        <dbReference type="Proteomes" id="UP000036987"/>
    </source>
</evidence>
<organism evidence="3 4">
    <name type="scientific">Zostera marina</name>
    <name type="common">Eelgrass</name>
    <dbReference type="NCBI Taxonomy" id="29655"/>
    <lineage>
        <taxon>Eukaryota</taxon>
        <taxon>Viridiplantae</taxon>
        <taxon>Streptophyta</taxon>
        <taxon>Embryophyta</taxon>
        <taxon>Tracheophyta</taxon>
        <taxon>Spermatophyta</taxon>
        <taxon>Magnoliopsida</taxon>
        <taxon>Liliopsida</taxon>
        <taxon>Zosteraceae</taxon>
        <taxon>Zostera</taxon>
    </lineage>
</organism>
<accession>A0A0K9PDK7</accession>
<dbReference type="InterPro" id="IPR016903">
    <property type="entry name" value="Nucleolar_cplx-assoc_3"/>
</dbReference>
<keyword evidence="4" id="KW-1185">Reference proteome</keyword>
<feature type="region of interest" description="Disordered" evidence="1">
    <location>
        <begin position="70"/>
        <end position="91"/>
    </location>
</feature>
<evidence type="ECO:0000313" key="3">
    <source>
        <dbReference type="EMBL" id="KMZ67064.1"/>
    </source>
</evidence>
<dbReference type="Pfam" id="PF07540">
    <property type="entry name" value="NOC3p"/>
    <property type="match status" value="1"/>
</dbReference>
<comment type="caution">
    <text evidence="3">The sequence shown here is derived from an EMBL/GenBank/DDBJ whole genome shotgun (WGS) entry which is preliminary data.</text>
</comment>
<sequence>MGRRKGVILPPDFPPEIGEEEVVVSEEDFEFVNSSHKYSGFLQNLDTKSIDRHVGRIADRKEDALEAQYEKRNRQKHHENPSQEGKLQVDPVDALPIKIDGELKYRRAKETKFYLLPKDNGEGVDEKVDDIVDKSILRPTKVERRQKLKKSKREAKKLAKVETNVDDEEKNMHAEVLANAEKDLSFEEIFLKKKSKLAELGISLLEDPDTNIKFLNDLMNFCNDDDKNIVKLACLSLLTVFKDIIPGYQIRLPTEKELEMNISKTVRKMRFYEHTLLTSYKAYLLRLVALEKKPFFCYVAVRCMCTLLEAVPHFNFRDSLLVSIVKNISCSDDEI</sequence>
<dbReference type="OrthoDB" id="10263597at2759"/>